<evidence type="ECO:0000313" key="1">
    <source>
        <dbReference type="EMBL" id="KAI4325561.1"/>
    </source>
</evidence>
<sequence>MELQFQKQKPQQQLGIEVSKTSRFKGRHSNTSSRSHGLNKFVGVRQRPSGRWVAEIKDTTQKIRMWLGTFETAEEAARAYDEAACLLRGSNTRTNFTTHVSLDSPLAARIRNLLNCRKGATQTPPSMDCSATNTNISSNSESSSNVTTDGSSPNSSYQNDSEHDQNFDNVYRPDLSCCSEPLGFDYRKFELASGFAAGFDRFSYAQEVLDFPKNVNSPETSETEFSEFERMKVERQISASLYAMNGLQEYMETVHETPESLWDLPPLCSLFC</sequence>
<comment type="caution">
    <text evidence="1">The sequence shown here is derived from an EMBL/GenBank/DDBJ whole genome shotgun (WGS) entry which is preliminary data.</text>
</comment>
<keyword evidence="2" id="KW-1185">Reference proteome</keyword>
<organism evidence="1 2">
    <name type="scientific">Melastoma candidum</name>
    <dbReference type="NCBI Taxonomy" id="119954"/>
    <lineage>
        <taxon>Eukaryota</taxon>
        <taxon>Viridiplantae</taxon>
        <taxon>Streptophyta</taxon>
        <taxon>Embryophyta</taxon>
        <taxon>Tracheophyta</taxon>
        <taxon>Spermatophyta</taxon>
        <taxon>Magnoliopsida</taxon>
        <taxon>eudicotyledons</taxon>
        <taxon>Gunneridae</taxon>
        <taxon>Pentapetalae</taxon>
        <taxon>rosids</taxon>
        <taxon>malvids</taxon>
        <taxon>Myrtales</taxon>
        <taxon>Melastomataceae</taxon>
        <taxon>Melastomatoideae</taxon>
        <taxon>Melastomateae</taxon>
        <taxon>Melastoma</taxon>
    </lineage>
</organism>
<evidence type="ECO:0000313" key="2">
    <source>
        <dbReference type="Proteomes" id="UP001057402"/>
    </source>
</evidence>
<reference evidence="2" key="1">
    <citation type="journal article" date="2023" name="Front. Plant Sci.">
        <title>Chromosomal-level genome assembly of Melastoma candidum provides insights into trichome evolution.</title>
        <authorList>
            <person name="Zhong Y."/>
            <person name="Wu W."/>
            <person name="Sun C."/>
            <person name="Zou P."/>
            <person name="Liu Y."/>
            <person name="Dai S."/>
            <person name="Zhou R."/>
        </authorList>
    </citation>
    <scope>NUCLEOTIDE SEQUENCE [LARGE SCALE GENOMIC DNA]</scope>
</reference>
<protein>
    <submittedName>
        <fullName evidence="1">Uncharacterized protein</fullName>
    </submittedName>
</protein>
<dbReference type="EMBL" id="CM042888">
    <property type="protein sequence ID" value="KAI4325561.1"/>
    <property type="molecule type" value="Genomic_DNA"/>
</dbReference>
<proteinExistence type="predicted"/>
<accession>A0ACB9MRR8</accession>
<gene>
    <name evidence="1" type="ORF">MLD38_030946</name>
</gene>
<dbReference type="Proteomes" id="UP001057402">
    <property type="component" value="Chromosome 9"/>
</dbReference>
<name>A0ACB9MRR8_9MYRT</name>